<proteinExistence type="predicted"/>
<dbReference type="STRING" id="1076596.A0U91_11200"/>
<evidence type="ECO:0000256" key="1">
    <source>
        <dbReference type="SAM" id="MobiDB-lite"/>
    </source>
</evidence>
<dbReference type="Proteomes" id="UP000189055">
    <property type="component" value="Chromosome"/>
</dbReference>
<feature type="compositionally biased region" description="Low complexity" evidence="1">
    <location>
        <begin position="228"/>
        <end position="242"/>
    </location>
</feature>
<dbReference type="Pfam" id="PF18946">
    <property type="entry name" value="Apex"/>
    <property type="match status" value="1"/>
</dbReference>
<dbReference type="Gene3D" id="2.40.50.230">
    <property type="entry name" value="Gp5 N-terminal domain"/>
    <property type="match status" value="1"/>
</dbReference>
<name>A0A1U9LFX5_9PROT</name>
<dbReference type="InterPro" id="IPR044033">
    <property type="entry name" value="GpV-like_apex"/>
</dbReference>
<accession>A0A1U9LFX5</accession>
<sequence>MTQTATFSSVSPAHIATPTSPNQSASQASASPYPVFNRADASASDFSALNMVITRLLSGRRTIIPVQVKGVSGTGLNPVGTVDVQPLVHQQDASGRVAPHGVLYNVPYFRLQGGTRAVILDPSEGDIGLALVADRDIFNVKTARASAAPGSFRQQNMADALYIGGFLNSAPQDYLWFSENGITLKTIGTFSIDAQTTHISGPVSIDGPLTVSQDATAGGISLTHHTHPGVQPGSGTTGTPQG</sequence>
<dbReference type="InterPro" id="IPR037026">
    <property type="entry name" value="Vgr_OB-fold_dom_sf"/>
</dbReference>
<dbReference type="AlphaFoldDB" id="A0A1U9LFX5"/>
<evidence type="ECO:0000313" key="3">
    <source>
        <dbReference type="Proteomes" id="UP000189055"/>
    </source>
</evidence>
<protein>
    <submittedName>
        <fullName evidence="2">Baseplate assembly protein</fullName>
    </submittedName>
</protein>
<gene>
    <name evidence="2" type="ORF">A0U91_11200</name>
</gene>
<feature type="region of interest" description="Disordered" evidence="1">
    <location>
        <begin position="1"/>
        <end position="30"/>
    </location>
</feature>
<dbReference type="RefSeq" id="WP_077931116.1">
    <property type="nucleotide sequence ID" value="NZ_CP014687.1"/>
</dbReference>
<evidence type="ECO:0000313" key="2">
    <source>
        <dbReference type="EMBL" id="AQT05331.1"/>
    </source>
</evidence>
<dbReference type="KEGG" id="aper:A0U91_11200"/>
<feature type="region of interest" description="Disordered" evidence="1">
    <location>
        <begin position="220"/>
        <end position="242"/>
    </location>
</feature>
<feature type="compositionally biased region" description="Polar residues" evidence="1">
    <location>
        <begin position="1"/>
        <end position="22"/>
    </location>
</feature>
<organism evidence="2 3">
    <name type="scientific">Acetobacter persici</name>
    <dbReference type="NCBI Taxonomy" id="1076596"/>
    <lineage>
        <taxon>Bacteria</taxon>
        <taxon>Pseudomonadati</taxon>
        <taxon>Pseudomonadota</taxon>
        <taxon>Alphaproteobacteria</taxon>
        <taxon>Acetobacterales</taxon>
        <taxon>Acetobacteraceae</taxon>
        <taxon>Acetobacter</taxon>
    </lineage>
</organism>
<dbReference type="EMBL" id="CP014687">
    <property type="protein sequence ID" value="AQT05331.1"/>
    <property type="molecule type" value="Genomic_DNA"/>
</dbReference>
<reference evidence="2 3" key="1">
    <citation type="submission" date="2016-03" db="EMBL/GenBank/DDBJ databases">
        <title>Acetic acid bacteria sequencing.</title>
        <authorList>
            <person name="Brandt J."/>
            <person name="Jakob F."/>
            <person name="Vogel R.F."/>
        </authorList>
    </citation>
    <scope>NUCLEOTIDE SEQUENCE [LARGE SCALE GENOMIC DNA]</scope>
    <source>
        <strain evidence="2 3">TMW2.1084</strain>
    </source>
</reference>